<feature type="compositionally biased region" description="Low complexity" evidence="2">
    <location>
        <begin position="1629"/>
        <end position="1652"/>
    </location>
</feature>
<proteinExistence type="predicted"/>
<feature type="region of interest" description="Disordered" evidence="2">
    <location>
        <begin position="1669"/>
        <end position="1761"/>
    </location>
</feature>
<feature type="coiled-coil region" evidence="1">
    <location>
        <begin position="101"/>
        <end position="208"/>
    </location>
</feature>
<keyword evidence="1" id="KW-0175">Coiled coil</keyword>
<evidence type="ECO:0000256" key="1">
    <source>
        <dbReference type="SAM" id="Coils"/>
    </source>
</evidence>
<feature type="coiled-coil region" evidence="1">
    <location>
        <begin position="1105"/>
        <end position="1185"/>
    </location>
</feature>
<feature type="coiled-coil region" evidence="1">
    <location>
        <begin position="977"/>
        <end position="1026"/>
    </location>
</feature>
<feature type="region of interest" description="Disordered" evidence="2">
    <location>
        <begin position="364"/>
        <end position="383"/>
    </location>
</feature>
<organism evidence="3 4">
    <name type="scientific">Symbiochloris irregularis</name>
    <dbReference type="NCBI Taxonomy" id="706552"/>
    <lineage>
        <taxon>Eukaryota</taxon>
        <taxon>Viridiplantae</taxon>
        <taxon>Chlorophyta</taxon>
        <taxon>core chlorophytes</taxon>
        <taxon>Trebouxiophyceae</taxon>
        <taxon>Trebouxiales</taxon>
        <taxon>Trebouxiaceae</taxon>
        <taxon>Symbiochloris</taxon>
    </lineage>
</organism>
<feature type="region of interest" description="Disordered" evidence="2">
    <location>
        <begin position="1602"/>
        <end position="1656"/>
    </location>
</feature>
<dbReference type="EMBL" id="JALJOQ010000098">
    <property type="protein sequence ID" value="KAK9798500.1"/>
    <property type="molecule type" value="Genomic_DNA"/>
</dbReference>
<dbReference type="Proteomes" id="UP001465755">
    <property type="component" value="Unassembled WGS sequence"/>
</dbReference>
<feature type="region of interest" description="Disordered" evidence="2">
    <location>
        <begin position="580"/>
        <end position="600"/>
    </location>
</feature>
<feature type="coiled-coil region" evidence="1">
    <location>
        <begin position="1313"/>
        <end position="1347"/>
    </location>
</feature>
<feature type="compositionally biased region" description="Low complexity" evidence="2">
    <location>
        <begin position="587"/>
        <end position="598"/>
    </location>
</feature>
<name>A0AAW1NUQ0_9CHLO</name>
<keyword evidence="4" id="KW-1185">Reference proteome</keyword>
<reference evidence="3 4" key="1">
    <citation type="journal article" date="2024" name="Nat. Commun.">
        <title>Phylogenomics reveals the evolutionary origins of lichenization in chlorophyte algae.</title>
        <authorList>
            <person name="Puginier C."/>
            <person name="Libourel C."/>
            <person name="Otte J."/>
            <person name="Skaloud P."/>
            <person name="Haon M."/>
            <person name="Grisel S."/>
            <person name="Petersen M."/>
            <person name="Berrin J.G."/>
            <person name="Delaux P.M."/>
            <person name="Dal Grande F."/>
            <person name="Keller J."/>
        </authorList>
    </citation>
    <scope>NUCLEOTIDE SEQUENCE [LARGE SCALE GENOMIC DNA]</scope>
    <source>
        <strain evidence="3 4">SAG 2036</strain>
    </source>
</reference>
<evidence type="ECO:0000313" key="3">
    <source>
        <dbReference type="EMBL" id="KAK9798500.1"/>
    </source>
</evidence>
<evidence type="ECO:0008006" key="5">
    <source>
        <dbReference type="Google" id="ProtNLM"/>
    </source>
</evidence>
<feature type="coiled-coil region" evidence="1">
    <location>
        <begin position="1239"/>
        <end position="1287"/>
    </location>
</feature>
<gene>
    <name evidence="3" type="ORF">WJX73_002533</name>
</gene>
<feature type="compositionally biased region" description="Polar residues" evidence="2">
    <location>
        <begin position="339"/>
        <end position="349"/>
    </location>
</feature>
<protein>
    <recommendedName>
        <fullName evidence="5">Nucleoprotein TPR/MLP1 domain-containing protein</fullName>
    </recommendedName>
</protein>
<feature type="region of interest" description="Disordered" evidence="2">
    <location>
        <begin position="1198"/>
        <end position="1219"/>
    </location>
</feature>
<feature type="region of interest" description="Disordered" evidence="2">
    <location>
        <begin position="323"/>
        <end position="357"/>
    </location>
</feature>
<feature type="coiled-coil region" evidence="1">
    <location>
        <begin position="427"/>
        <end position="572"/>
    </location>
</feature>
<feature type="coiled-coil region" evidence="1">
    <location>
        <begin position="781"/>
        <end position="848"/>
    </location>
</feature>
<sequence length="1781" mass="195493">MTADTDPALSLHGQWDISASPRRKSRGTPTSGSPRIKTGHHDDSAQQRVKGMSESLRSRLRLEDDEIMKALRANPMTARHAEARAKEIINDLVTADFRSNAQRAADQLSSKDATIAALQRELHTANSDAAEGRKLRSLLAAETSRRERLSIQAEALRRDVDDRTAQRQTAEDGLHNAQRALQDAQGRLAAAESAAAAQAQQLERLAREKGQGLQQRERDLTNLEEAFRSHVTESTARMAEVAEREERATAAHNNTKQELQAARAEIETLQAALAAAQEQALRQQVSQATLQEEATRTQNSLRELESLFREAEREHKALREQYVAASEQLRTNTRDNDTLKATTERNSQSTKQQLQDLQRDLDATQTSLQQSRDQLADSVSAAKRLSSRTEAAEATITQLRRESVDTASELAQAKAIASARVPGERRMELLEQELDRARKDKADLVADVARAKATASAMEQQVRDAQQQLAAMADKLERKRFKKSELKAEFMRDNEEKLRLQYNQQQLELQKRVQDLEAQNKRLLATQTEVSANPDDYLPRTEHHRILAGRLDAQANEHKTELGNRLNNLEREWRWRFESQAAERDSSSQADLRQAQQDALHERRRLDEQLSNVQHRLTSEQSRASAALDTLRQQHGAELSNVTDQLSAAQQQARVEIARLTGRLETALAEGQSWREDLTELRTRSQDLARQTQNAREQLRAAAAKAESMEKVHQELQMQCDSLQARLEHTTAEAASARKKKGEAATAALLAEQAERASLAERLATAVRERDTIRQDTEQLRLELNKHAAAHEAELQRAVAEHHAAMRDLRQLGDDRCSEAKGQARREIDSLKTELAALQLQFETSLQDAASSLHRAVRESEDSGEERLANAVRMAKRENDRLHADLADVHATHEHECKSLQLAQQKAVREAHELADQRVADANRQLSLTKEEHEIALKESSAANAAHVDELAKQMKLAHEEHLRKIEHAKEVHQKALKSVQASEEAARQSLSALQEKAELDARKAEREFKLALQEVNRKLDAVKQDLRLCALQRDDLEQAKKATEASLHKAVVDGEAALSKARQEGSAAANFQNSISQLATQVSGKVADLHSQHRALTGEVESELAKARSEVAAALEQLHSQAEQQAQSQQSTVRRLKSQVAELQQQLQQNEGYKHAASEAQTKLADVEATLVKHKRENTNYKAELDALHVALAQAHNRAASPDPQQRRPLEPTGLTRMGTASESAMRVTMADANEAELSSSESAKKALQADLTRLQEDRKRISVELDDVKHRLSSAQTEVAMLKRRSEASDANVTRVTAELDTKAASGARLAADASDKLQKLEKRYSELEKRNQDLQHQLERVTADAQERVRAAEAARQSEKNTASSAQASLESQLASARKELQGRIAKVSRDLDDAKAEGEIKARVASNAASEVDRLKAQLADRRQAAAGMAGALAAELGLPADVQAALETQDAAALPLALTKLRTLMQEHADRHAVANVLVPMEQAVGLSQGRMRERVEAVRKEGTLLAEQARTSAVAPLKAEVGRLRDATMQLETQFQRDTAGLRASLSQKETAARAEAQGAIEQLQASAATLQTQLAAEEERSSKLTQEVSELKNVVRRTTAEAPTPRLTVAPAPSAPTDATRPSRAASPPDISRPSRSGSPPGAASEGEVKPLPYSFSFRAPRASSGAVPPTGSRLAAGSNAVGPVASTGSVPGSRPLPPRPSSSGVGAAGIRASTFGEAPRSATGMRASTYGEGNRRVSGGIDGARTGSMGSTSLRNLLQELEAENLAGSQKGK</sequence>
<evidence type="ECO:0000313" key="4">
    <source>
        <dbReference type="Proteomes" id="UP001465755"/>
    </source>
</evidence>
<feature type="region of interest" description="Disordered" evidence="2">
    <location>
        <begin position="1"/>
        <end position="57"/>
    </location>
</feature>
<comment type="caution">
    <text evidence="3">The sequence shown here is derived from an EMBL/GenBank/DDBJ whole genome shotgun (WGS) entry which is preliminary data.</text>
</comment>
<evidence type="ECO:0000256" key="2">
    <source>
        <dbReference type="SAM" id="MobiDB-lite"/>
    </source>
</evidence>
<accession>A0AAW1NUQ0</accession>
<feature type="coiled-coil region" evidence="1">
    <location>
        <begin position="603"/>
        <end position="740"/>
    </location>
</feature>
<feature type="coiled-coil region" evidence="1">
    <location>
        <begin position="912"/>
        <end position="939"/>
    </location>
</feature>